<evidence type="ECO:0000313" key="1">
    <source>
        <dbReference type="EMBL" id="DAD56892.1"/>
    </source>
</evidence>
<protein>
    <submittedName>
        <fullName evidence="1">Uncharacterized protein</fullName>
    </submittedName>
</protein>
<dbReference type="EMBL" id="BK029947">
    <property type="protein sequence ID" value="DAD56892.1"/>
    <property type="molecule type" value="Genomic_DNA"/>
</dbReference>
<organism evidence="1">
    <name type="scientific">Bacteriophage sp</name>
    <dbReference type="NCBI Taxonomy" id="38018"/>
    <lineage>
        <taxon>Viruses</taxon>
    </lineage>
</organism>
<proteinExistence type="predicted"/>
<sequence>MTGPFSISGDDEERTLRDYVEWFALGLAYNAVNGEKNEALQSECKILDSLTNALNAIKL</sequence>
<name>A0A8D9UIL1_9VIRU</name>
<reference evidence="1" key="1">
    <citation type="journal article" date="2021" name="Proc. Natl. Acad. Sci. U.S.A.">
        <title>A Catalog of Tens of Thousands of Viruses from Human Metagenomes Reveals Hidden Associations with Chronic Diseases.</title>
        <authorList>
            <person name="Tisza M.J."/>
            <person name="Buck C.B."/>
        </authorList>
    </citation>
    <scope>NUCLEOTIDE SEQUENCE</scope>
    <source>
        <strain evidence="1">CtPNe1</strain>
    </source>
</reference>
<accession>A0A8D9UIL1</accession>